<feature type="region of interest" description="Disordered" evidence="1">
    <location>
        <begin position="240"/>
        <end position="280"/>
    </location>
</feature>
<proteinExistence type="predicted"/>
<protein>
    <submittedName>
        <fullName evidence="2">Uncharacterized protein</fullName>
    </submittedName>
</protein>
<comment type="caution">
    <text evidence="2">The sequence shown here is derived from an EMBL/GenBank/DDBJ whole genome shotgun (WGS) entry which is preliminary data.</text>
</comment>
<dbReference type="RefSeq" id="WP_311707870.1">
    <property type="nucleotide sequence ID" value="NZ_JAVREL010000023.1"/>
</dbReference>
<evidence type="ECO:0000256" key="1">
    <source>
        <dbReference type="SAM" id="MobiDB-lite"/>
    </source>
</evidence>
<dbReference type="EMBL" id="JAVREL010000023">
    <property type="protein sequence ID" value="MDT0346753.1"/>
    <property type="molecule type" value="Genomic_DNA"/>
</dbReference>
<keyword evidence="3" id="KW-1185">Reference proteome</keyword>
<evidence type="ECO:0000313" key="2">
    <source>
        <dbReference type="EMBL" id="MDT0346753.1"/>
    </source>
</evidence>
<gene>
    <name evidence="2" type="ORF">RM590_29840</name>
</gene>
<name>A0ABU2MZQ4_9ACTN</name>
<reference evidence="3" key="1">
    <citation type="submission" date="2023-07" db="EMBL/GenBank/DDBJ databases">
        <title>30 novel species of actinomycetes from the DSMZ collection.</title>
        <authorList>
            <person name="Nouioui I."/>
        </authorList>
    </citation>
    <scope>NUCLEOTIDE SEQUENCE [LARGE SCALE GENOMIC DNA]</scope>
    <source>
        <strain evidence="3">DSM 44938</strain>
    </source>
</reference>
<dbReference type="Proteomes" id="UP001183246">
    <property type="component" value="Unassembled WGS sequence"/>
</dbReference>
<organism evidence="2 3">
    <name type="scientific">Streptomyces litchfieldiae</name>
    <dbReference type="NCBI Taxonomy" id="3075543"/>
    <lineage>
        <taxon>Bacteria</taxon>
        <taxon>Bacillati</taxon>
        <taxon>Actinomycetota</taxon>
        <taxon>Actinomycetes</taxon>
        <taxon>Kitasatosporales</taxon>
        <taxon>Streptomycetaceae</taxon>
        <taxon>Streptomyces</taxon>
    </lineage>
</organism>
<sequence length="280" mass="30331">MATIPADLLDRIRALERAVRDLAGRASTRPALTRVADGTVRVEDGGQLVVTPAGADFATFAVGQWPDGAFGTVLRRADGTYALTVEGSNADRGTWRLWNRDTAEAERVLLGDDRHSGRFLGRPHMPLYLYPTAEQRSTSQEWANAWTGIGPAHNAVAVIKVSSYAEDGGRVRVRTRHSAAEEAAVIDEWDVPADAWTNRTITRPLHGVGYLGDLAVQIEHRTSGRHPIETRLFAAYTRGTLTPDEAPDPPAGRSPDATTTTDPRLDVETDDAGDTTTPTT</sequence>
<accession>A0ABU2MZQ4</accession>
<evidence type="ECO:0000313" key="3">
    <source>
        <dbReference type="Proteomes" id="UP001183246"/>
    </source>
</evidence>